<keyword evidence="2" id="KW-1185">Reference proteome</keyword>
<sequence length="126" mass="14110">MARYMFPQLRTRNWSTVSLMAHTPVRVHSNKPAHQNSVYRLSMIFLKQDASSGRTSVPTTIHYVLPQADVYNTVYTTQKSSSMELMAAHVPTDSQGDEQGTACLEGKLSWHNTSLTFTLVNAHNAI</sequence>
<name>A0A7U2I1L4_PHANO</name>
<dbReference type="Proteomes" id="UP000663193">
    <property type="component" value="Chromosome 6"/>
</dbReference>
<evidence type="ECO:0000313" key="2">
    <source>
        <dbReference type="Proteomes" id="UP000663193"/>
    </source>
</evidence>
<reference evidence="2" key="1">
    <citation type="journal article" date="2021" name="BMC Genomics">
        <title>Chromosome-level genome assembly and manually-curated proteome of model necrotroph Parastagonospora nodorum Sn15 reveals a genome-wide trove of candidate effector homologs, and redundancy of virulence-related functions within an accessory chromosome.</title>
        <authorList>
            <person name="Bertazzoni S."/>
            <person name="Jones D.A.B."/>
            <person name="Phan H.T."/>
            <person name="Tan K.-C."/>
            <person name="Hane J.K."/>
        </authorList>
    </citation>
    <scope>NUCLEOTIDE SEQUENCE [LARGE SCALE GENOMIC DNA]</scope>
    <source>
        <strain evidence="2">SN15 / ATCC MYA-4574 / FGSC 10173)</strain>
    </source>
</reference>
<dbReference type="VEuPathDB" id="FungiDB:JI435_408960"/>
<organism evidence="1 2">
    <name type="scientific">Phaeosphaeria nodorum (strain SN15 / ATCC MYA-4574 / FGSC 10173)</name>
    <name type="common">Glume blotch fungus</name>
    <name type="synonym">Parastagonospora nodorum</name>
    <dbReference type="NCBI Taxonomy" id="321614"/>
    <lineage>
        <taxon>Eukaryota</taxon>
        <taxon>Fungi</taxon>
        <taxon>Dikarya</taxon>
        <taxon>Ascomycota</taxon>
        <taxon>Pezizomycotina</taxon>
        <taxon>Dothideomycetes</taxon>
        <taxon>Pleosporomycetidae</taxon>
        <taxon>Pleosporales</taxon>
        <taxon>Pleosporineae</taxon>
        <taxon>Phaeosphaeriaceae</taxon>
        <taxon>Parastagonospora</taxon>
    </lineage>
</organism>
<dbReference type="EMBL" id="CP069028">
    <property type="protein sequence ID" value="QRC96406.1"/>
    <property type="molecule type" value="Genomic_DNA"/>
</dbReference>
<gene>
    <name evidence="1" type="ORF">JI435_408960</name>
</gene>
<accession>A0A7U2I1L4</accession>
<protein>
    <submittedName>
        <fullName evidence="1">Uncharacterized protein</fullName>
    </submittedName>
</protein>
<dbReference type="AlphaFoldDB" id="A0A7U2I1L4"/>
<evidence type="ECO:0000313" key="1">
    <source>
        <dbReference type="EMBL" id="QRC96406.1"/>
    </source>
</evidence>
<proteinExistence type="predicted"/>